<protein>
    <submittedName>
        <fullName evidence="2">Molybdopterin-guanine dinucleotide biosynthesis protein B</fullName>
    </submittedName>
</protein>
<evidence type="ECO:0000259" key="1">
    <source>
        <dbReference type="Pfam" id="PF03205"/>
    </source>
</evidence>
<dbReference type="EMBL" id="JASKHM010000008">
    <property type="protein sequence ID" value="MEQ4483674.1"/>
    <property type="molecule type" value="Genomic_DNA"/>
</dbReference>
<accession>A0ABV1KU77</accession>
<keyword evidence="3" id="KW-1185">Reference proteome</keyword>
<proteinExistence type="predicted"/>
<dbReference type="CDD" id="cd03116">
    <property type="entry name" value="MobB"/>
    <property type="match status" value="1"/>
</dbReference>
<dbReference type="InterPro" id="IPR004435">
    <property type="entry name" value="MobB_dom"/>
</dbReference>
<dbReference type="InterPro" id="IPR027417">
    <property type="entry name" value="P-loop_NTPase"/>
</dbReference>
<comment type="caution">
    <text evidence="2">The sequence shown here is derived from an EMBL/GenBank/DDBJ whole genome shotgun (WGS) entry which is preliminary data.</text>
</comment>
<dbReference type="Gene3D" id="3.40.50.300">
    <property type="entry name" value="P-loop containing nucleotide triphosphate hydrolases"/>
    <property type="match status" value="1"/>
</dbReference>
<evidence type="ECO:0000313" key="2">
    <source>
        <dbReference type="EMBL" id="MEQ4483674.1"/>
    </source>
</evidence>
<dbReference type="PANTHER" id="PTHR40072:SF1">
    <property type="entry name" value="MOLYBDOPTERIN-GUANINE DINUCLEOTIDE BIOSYNTHESIS ADAPTER PROTEIN"/>
    <property type="match status" value="1"/>
</dbReference>
<dbReference type="Pfam" id="PF03205">
    <property type="entry name" value="MobB"/>
    <property type="match status" value="1"/>
</dbReference>
<dbReference type="NCBIfam" id="TIGR00176">
    <property type="entry name" value="mobB"/>
    <property type="match status" value="1"/>
</dbReference>
<name>A0ABV1KU77_9BACL</name>
<organism evidence="2 3">
    <name type="scientific">Cohnella silvisoli</name>
    <dbReference type="NCBI Taxonomy" id="2873699"/>
    <lineage>
        <taxon>Bacteria</taxon>
        <taxon>Bacillati</taxon>
        <taxon>Bacillota</taxon>
        <taxon>Bacilli</taxon>
        <taxon>Bacillales</taxon>
        <taxon>Paenibacillaceae</taxon>
        <taxon>Cohnella</taxon>
    </lineage>
</organism>
<reference evidence="2 3" key="1">
    <citation type="journal article" date="2023" name="Genome Announc.">
        <title>Pan-Genome Analyses of the Genus Cohnella and Proposal of the Novel Species Cohnella silvisoli sp. nov., Isolated from Forest Soil.</title>
        <authorList>
            <person name="Wang C."/>
            <person name="Mao L."/>
            <person name="Bao G."/>
            <person name="Zhu H."/>
        </authorList>
    </citation>
    <scope>NUCLEOTIDE SEQUENCE [LARGE SCALE GENOMIC DNA]</scope>
    <source>
        <strain evidence="2 3">NL03-T5-1</strain>
    </source>
</reference>
<dbReference type="SUPFAM" id="SSF52540">
    <property type="entry name" value="P-loop containing nucleoside triphosphate hydrolases"/>
    <property type="match status" value="1"/>
</dbReference>
<evidence type="ECO:0000313" key="3">
    <source>
        <dbReference type="Proteomes" id="UP001493487"/>
    </source>
</evidence>
<dbReference type="PANTHER" id="PTHR40072">
    <property type="entry name" value="MOLYBDOPTERIN-GUANINE DINUCLEOTIDE BIOSYNTHESIS ADAPTER PROTEIN-RELATED"/>
    <property type="match status" value="1"/>
</dbReference>
<dbReference type="RefSeq" id="WP_232186155.1">
    <property type="nucleotide sequence ID" value="NZ_JAIOAP010000007.1"/>
</dbReference>
<dbReference type="Proteomes" id="UP001493487">
    <property type="component" value="Unassembled WGS sequence"/>
</dbReference>
<dbReference type="InterPro" id="IPR052539">
    <property type="entry name" value="MGD_biosynthesis_adapter"/>
</dbReference>
<gene>
    <name evidence="2" type="primary">mobB</name>
    <name evidence="2" type="ORF">QJS35_14865</name>
</gene>
<feature type="domain" description="Molybdopterin-guanine dinucleotide biosynthesis protein B (MobB)" evidence="1">
    <location>
        <begin position="3"/>
        <end position="129"/>
    </location>
</feature>
<sequence length="169" mass="18865">MRIIQVVGYKNAGKTTLACELVRQLTSLGLRVGTLKHDAHDFEPDIAGKDTWQHRQAGAQVTAITSPSRTAWVQEEPTSLDDLVARMAKLSLDYLIIEGFKSAAYPKIVLLRSEQDEDLLTLPNIIAAAIREPYKNIENISATQAIPMFYHPDIHSFDAIVAFVRAYNE</sequence>